<dbReference type="PANTHER" id="PTHR36383">
    <property type="entry name" value="OS09G0529350 PROTEIN"/>
    <property type="match status" value="1"/>
</dbReference>
<dbReference type="AlphaFoldDB" id="A0A328DW14"/>
<keyword evidence="2" id="KW-0472">Membrane</keyword>
<dbReference type="PANTHER" id="PTHR36383:SF1">
    <property type="entry name" value="PROTEIN, PUTATIVE-RELATED"/>
    <property type="match status" value="1"/>
</dbReference>
<protein>
    <submittedName>
        <fullName evidence="3">Uncharacterized protein</fullName>
    </submittedName>
</protein>
<organism evidence="3 4">
    <name type="scientific">Cuscuta australis</name>
    <dbReference type="NCBI Taxonomy" id="267555"/>
    <lineage>
        <taxon>Eukaryota</taxon>
        <taxon>Viridiplantae</taxon>
        <taxon>Streptophyta</taxon>
        <taxon>Embryophyta</taxon>
        <taxon>Tracheophyta</taxon>
        <taxon>Spermatophyta</taxon>
        <taxon>Magnoliopsida</taxon>
        <taxon>eudicotyledons</taxon>
        <taxon>Gunneridae</taxon>
        <taxon>Pentapetalae</taxon>
        <taxon>asterids</taxon>
        <taxon>lamiids</taxon>
        <taxon>Solanales</taxon>
        <taxon>Convolvulaceae</taxon>
        <taxon>Cuscuteae</taxon>
        <taxon>Cuscuta</taxon>
        <taxon>Cuscuta subgen. Grammica</taxon>
        <taxon>Cuscuta sect. Cleistogrammica</taxon>
    </lineage>
</organism>
<dbReference type="EMBL" id="NQVE01000076">
    <property type="protein sequence ID" value="RAL49905.1"/>
    <property type="molecule type" value="Genomic_DNA"/>
</dbReference>
<evidence type="ECO:0000313" key="4">
    <source>
        <dbReference type="Proteomes" id="UP000249390"/>
    </source>
</evidence>
<accession>A0A328DW14</accession>
<evidence type="ECO:0000256" key="1">
    <source>
        <dbReference type="SAM" id="Coils"/>
    </source>
</evidence>
<reference evidence="3 4" key="1">
    <citation type="submission" date="2018-06" db="EMBL/GenBank/DDBJ databases">
        <title>The Genome of Cuscuta australis (Dodder) Provides Insight into the Evolution of Plant Parasitism.</title>
        <authorList>
            <person name="Liu H."/>
        </authorList>
    </citation>
    <scope>NUCLEOTIDE SEQUENCE [LARGE SCALE GENOMIC DNA]</scope>
    <source>
        <strain evidence="4">cv. Yunnan</strain>
        <tissue evidence="3">Vines</tissue>
    </source>
</reference>
<proteinExistence type="predicted"/>
<evidence type="ECO:0000256" key="2">
    <source>
        <dbReference type="SAM" id="Phobius"/>
    </source>
</evidence>
<feature type="transmembrane region" description="Helical" evidence="2">
    <location>
        <begin position="210"/>
        <end position="232"/>
    </location>
</feature>
<keyword evidence="2" id="KW-0812">Transmembrane</keyword>
<evidence type="ECO:0000313" key="3">
    <source>
        <dbReference type="EMBL" id="RAL49905.1"/>
    </source>
</evidence>
<gene>
    <name evidence="3" type="ORF">DM860_002196</name>
</gene>
<sequence>MEATVTASLKPLLPQSKIQKTVILFTDHQICLSPLKFSALYYHSSALRSPTVRCIGGDGSSSEAVRAPCGLEGALAGMVDGRVEALLGREENRALLDGLEKATMRVEIAKKEFAEVERREIEAKMVRVYVRQLENRASEIAECQKDISEALLMVEEAERNLCSRKALKGIENETMDKRKESFNAALISAVVGTIAGLPISLTRVATMDELILQLAITSISCALFGVTFRYMFTRDLDNFWLKTGTPAAFGLAKGLAELTNGSPLELNDPATFFSHAAMCISENLLVFLFAAVGLDLCMKLRILSPFPLEKSAQE</sequence>
<keyword evidence="1" id="KW-0175">Coiled coil</keyword>
<keyword evidence="4" id="KW-1185">Reference proteome</keyword>
<keyword evidence="2" id="KW-1133">Transmembrane helix</keyword>
<comment type="caution">
    <text evidence="3">The sequence shown here is derived from an EMBL/GenBank/DDBJ whole genome shotgun (WGS) entry which is preliminary data.</text>
</comment>
<feature type="transmembrane region" description="Helical" evidence="2">
    <location>
        <begin position="182"/>
        <end position="201"/>
    </location>
</feature>
<feature type="coiled-coil region" evidence="1">
    <location>
        <begin position="99"/>
        <end position="160"/>
    </location>
</feature>
<name>A0A328DW14_9ASTE</name>
<dbReference type="Proteomes" id="UP000249390">
    <property type="component" value="Unassembled WGS sequence"/>
</dbReference>